<dbReference type="AlphaFoldDB" id="A0A0G4G8B5"/>
<evidence type="ECO:0000313" key="13">
    <source>
        <dbReference type="Proteomes" id="UP000041254"/>
    </source>
</evidence>
<keyword evidence="13" id="KW-1185">Reference proteome</keyword>
<keyword evidence="10 11" id="KW-0472">Membrane</keyword>
<keyword evidence="8 11" id="KW-1133">Transmembrane helix</keyword>
<reference evidence="12 13" key="1">
    <citation type="submission" date="2014-11" db="EMBL/GenBank/DDBJ databases">
        <authorList>
            <person name="Zhu J."/>
            <person name="Qi W."/>
            <person name="Song R."/>
        </authorList>
    </citation>
    <scope>NUCLEOTIDE SEQUENCE [LARGE SCALE GENOMIC DNA]</scope>
</reference>
<dbReference type="GO" id="GO:0031204">
    <property type="term" value="P:post-translational protein targeting to membrane, translocation"/>
    <property type="evidence" value="ECO:0007669"/>
    <property type="project" value="TreeGrafter"/>
</dbReference>
<evidence type="ECO:0000313" key="12">
    <source>
        <dbReference type="EMBL" id="CEM25127.1"/>
    </source>
</evidence>
<evidence type="ECO:0000256" key="11">
    <source>
        <dbReference type="SAM" id="Phobius"/>
    </source>
</evidence>
<dbReference type="OMA" id="ESAFFIV"/>
<sequence>MSKPSEENANEAARRPKWPKRLIATQSQQFDESAFFIVLYEGSKAWSYILLTLIIGGVLAMCLFPAWPLSMKIGVWYISVFFMTAMLLLVIGRLIIFGLFWFMGVDFWILPNLFNEDAGVLDSFIPAYSFEYRADDWKMFAIRVFCFVLLCGGLYQLNQVHSVDDMRNFAETSFIDLLEWGKNKLAAPPQPTRRFPSLDEISTTEHDDAPSSEPTPKPFECLAPCGVEPDEDLLTSCKTLTELEKTSCFRKCTDSEKDKLTEARVLQCVSEQEL</sequence>
<dbReference type="PhylomeDB" id="A0A0G4G8B5"/>
<dbReference type="GO" id="GO:0005789">
    <property type="term" value="C:endoplasmic reticulum membrane"/>
    <property type="evidence" value="ECO:0007669"/>
    <property type="project" value="UniProtKB-SubCell"/>
</dbReference>
<dbReference type="Proteomes" id="UP000041254">
    <property type="component" value="Unassembled WGS sequence"/>
</dbReference>
<evidence type="ECO:0000256" key="2">
    <source>
        <dbReference type="ARBA" id="ARBA00010604"/>
    </source>
</evidence>
<dbReference type="STRING" id="1169540.A0A0G4G8B5"/>
<evidence type="ECO:0000256" key="9">
    <source>
        <dbReference type="ARBA" id="ARBA00023010"/>
    </source>
</evidence>
<dbReference type="InParanoid" id="A0A0G4G8B5"/>
<keyword evidence="6" id="KW-0256">Endoplasmic reticulum</keyword>
<dbReference type="Pfam" id="PF03839">
    <property type="entry name" value="Sec62"/>
    <property type="match status" value="1"/>
</dbReference>
<keyword evidence="5 11" id="KW-0812">Transmembrane</keyword>
<accession>A0A0G4G8B5</accession>
<evidence type="ECO:0000256" key="7">
    <source>
        <dbReference type="ARBA" id="ARBA00022927"/>
    </source>
</evidence>
<proteinExistence type="inferred from homology"/>
<comment type="subcellular location">
    <subcellularLocation>
        <location evidence="1">Endoplasmic reticulum membrane</location>
        <topology evidence="1">Multi-pass membrane protein</topology>
    </subcellularLocation>
</comment>
<evidence type="ECO:0000256" key="3">
    <source>
        <dbReference type="ARBA" id="ARBA00021257"/>
    </source>
</evidence>
<evidence type="ECO:0000256" key="8">
    <source>
        <dbReference type="ARBA" id="ARBA00022989"/>
    </source>
</evidence>
<keyword evidence="9" id="KW-0811">Translocation</keyword>
<feature type="transmembrane region" description="Helical" evidence="11">
    <location>
        <begin position="76"/>
        <end position="103"/>
    </location>
</feature>
<keyword evidence="7" id="KW-0653">Protein transport</keyword>
<protein>
    <recommendedName>
        <fullName evidence="3">Translocation protein SEC62</fullName>
    </recommendedName>
</protein>
<dbReference type="PANTHER" id="PTHR12443:SF9">
    <property type="entry name" value="TRANSLOCATION PROTEIN SEC62"/>
    <property type="match status" value="1"/>
</dbReference>
<name>A0A0G4G8B5_VITBC</name>
<evidence type="ECO:0000256" key="4">
    <source>
        <dbReference type="ARBA" id="ARBA00022448"/>
    </source>
</evidence>
<organism evidence="12 13">
    <name type="scientific">Vitrella brassicaformis (strain CCMP3155)</name>
    <dbReference type="NCBI Taxonomy" id="1169540"/>
    <lineage>
        <taxon>Eukaryota</taxon>
        <taxon>Sar</taxon>
        <taxon>Alveolata</taxon>
        <taxon>Colpodellida</taxon>
        <taxon>Vitrellaceae</taxon>
        <taxon>Vitrella</taxon>
    </lineage>
</organism>
<dbReference type="VEuPathDB" id="CryptoDB:Vbra_3297"/>
<evidence type="ECO:0000256" key="5">
    <source>
        <dbReference type="ARBA" id="ARBA00022692"/>
    </source>
</evidence>
<dbReference type="OrthoDB" id="200187at2759"/>
<dbReference type="InterPro" id="IPR004728">
    <property type="entry name" value="Sec62"/>
</dbReference>
<evidence type="ECO:0000256" key="6">
    <source>
        <dbReference type="ARBA" id="ARBA00022824"/>
    </source>
</evidence>
<dbReference type="EMBL" id="CDMY01000592">
    <property type="protein sequence ID" value="CEM25127.1"/>
    <property type="molecule type" value="Genomic_DNA"/>
</dbReference>
<dbReference type="PANTHER" id="PTHR12443">
    <property type="entry name" value="TRANSLOCATION PROTEIN SEC62"/>
    <property type="match status" value="1"/>
</dbReference>
<dbReference type="FunCoup" id="A0A0G4G8B5">
    <property type="interactions" value="72"/>
</dbReference>
<comment type="similarity">
    <text evidence="2">Belongs to the SEC62 family.</text>
</comment>
<feature type="transmembrane region" description="Helical" evidence="11">
    <location>
        <begin position="140"/>
        <end position="157"/>
    </location>
</feature>
<keyword evidence="4" id="KW-0813">Transport</keyword>
<gene>
    <name evidence="12" type="ORF">Vbra_3297</name>
</gene>
<evidence type="ECO:0000256" key="1">
    <source>
        <dbReference type="ARBA" id="ARBA00004477"/>
    </source>
</evidence>
<evidence type="ECO:0000256" key="10">
    <source>
        <dbReference type="ARBA" id="ARBA00023136"/>
    </source>
</evidence>
<feature type="transmembrane region" description="Helical" evidence="11">
    <location>
        <begin position="45"/>
        <end position="64"/>
    </location>
</feature>